<name>A0A7J7LNI3_9MAGN</name>
<evidence type="ECO:0000313" key="1">
    <source>
        <dbReference type="EMBL" id="KAF6144054.1"/>
    </source>
</evidence>
<dbReference type="Proteomes" id="UP000541444">
    <property type="component" value="Unassembled WGS sequence"/>
</dbReference>
<dbReference type="GO" id="GO:0006506">
    <property type="term" value="P:GPI anchor biosynthetic process"/>
    <property type="evidence" value="ECO:0007669"/>
    <property type="project" value="InterPro"/>
</dbReference>
<dbReference type="InterPro" id="IPR039527">
    <property type="entry name" value="PIGG/GPI7"/>
</dbReference>
<dbReference type="OrthoDB" id="272139at2759"/>
<dbReference type="PANTHER" id="PTHR23072">
    <property type="entry name" value="PHOSPHATIDYLINOSITOL GLYCAN-RELATED"/>
    <property type="match status" value="1"/>
</dbReference>
<gene>
    <name evidence="1" type="ORF">GIB67_001850</name>
</gene>
<protein>
    <submittedName>
        <fullName evidence="1">Uncharacterized protein</fullName>
    </submittedName>
</protein>
<evidence type="ECO:0000313" key="2">
    <source>
        <dbReference type="Proteomes" id="UP000541444"/>
    </source>
</evidence>
<dbReference type="GO" id="GO:0005789">
    <property type="term" value="C:endoplasmic reticulum membrane"/>
    <property type="evidence" value="ECO:0007669"/>
    <property type="project" value="TreeGrafter"/>
</dbReference>
<dbReference type="InterPro" id="IPR017850">
    <property type="entry name" value="Alkaline_phosphatase_core_sf"/>
</dbReference>
<sequence length="170" mass="19376">MVVFFLQEMSELPPSYDRLILMVVDGLPAEFILGKGDQPPTKAVMEAMPYTQSLLSNGTSIGYHAKAAPPTVTMPRYGFWCDWGFLDVALNFNTQAFLDDNLLGQFHRIGWKMVMHGDETWIKLFPGVFARHDGVTSFFVKDTTEVDYNVSRHLKAELVAEDWNILVFFF</sequence>
<dbReference type="PANTHER" id="PTHR23072:SF0">
    <property type="entry name" value="GPI ETHANOLAMINE PHOSPHATE TRANSFERASE 2"/>
    <property type="match status" value="1"/>
</dbReference>
<accession>A0A7J7LNI3</accession>
<organism evidence="1 2">
    <name type="scientific">Kingdonia uniflora</name>
    <dbReference type="NCBI Taxonomy" id="39325"/>
    <lineage>
        <taxon>Eukaryota</taxon>
        <taxon>Viridiplantae</taxon>
        <taxon>Streptophyta</taxon>
        <taxon>Embryophyta</taxon>
        <taxon>Tracheophyta</taxon>
        <taxon>Spermatophyta</taxon>
        <taxon>Magnoliopsida</taxon>
        <taxon>Ranunculales</taxon>
        <taxon>Circaeasteraceae</taxon>
        <taxon>Kingdonia</taxon>
    </lineage>
</organism>
<proteinExistence type="predicted"/>
<comment type="caution">
    <text evidence="1">The sequence shown here is derived from an EMBL/GenBank/DDBJ whole genome shotgun (WGS) entry which is preliminary data.</text>
</comment>
<keyword evidence="2" id="KW-1185">Reference proteome</keyword>
<dbReference type="Gene3D" id="3.40.720.10">
    <property type="entry name" value="Alkaline Phosphatase, subunit A"/>
    <property type="match status" value="1"/>
</dbReference>
<reference evidence="1 2" key="1">
    <citation type="journal article" date="2020" name="IScience">
        <title>Genome Sequencing of the Endangered Kingdonia uniflora (Circaeasteraceae, Ranunculales) Reveals Potential Mechanisms of Evolutionary Specialization.</title>
        <authorList>
            <person name="Sun Y."/>
            <person name="Deng T."/>
            <person name="Zhang A."/>
            <person name="Moore M.J."/>
            <person name="Landis J.B."/>
            <person name="Lin N."/>
            <person name="Zhang H."/>
            <person name="Zhang X."/>
            <person name="Huang J."/>
            <person name="Zhang X."/>
            <person name="Sun H."/>
            <person name="Wang H."/>
        </authorList>
    </citation>
    <scope>NUCLEOTIDE SEQUENCE [LARGE SCALE GENOMIC DNA]</scope>
    <source>
        <strain evidence="1">TB1705</strain>
        <tissue evidence="1">Leaf</tissue>
    </source>
</reference>
<dbReference type="GO" id="GO:0051267">
    <property type="term" value="F:CP2 mannose-ethanolamine phosphotransferase activity"/>
    <property type="evidence" value="ECO:0007669"/>
    <property type="project" value="TreeGrafter"/>
</dbReference>
<dbReference type="EMBL" id="JACGCM010002154">
    <property type="protein sequence ID" value="KAF6144054.1"/>
    <property type="molecule type" value="Genomic_DNA"/>
</dbReference>
<dbReference type="SUPFAM" id="SSF53649">
    <property type="entry name" value="Alkaline phosphatase-like"/>
    <property type="match status" value="1"/>
</dbReference>
<dbReference type="AlphaFoldDB" id="A0A7J7LNI3"/>